<organism evidence="2 3">
    <name type="scientific">Corallococcus exiguus</name>
    <dbReference type="NCBI Taxonomy" id="83462"/>
    <lineage>
        <taxon>Bacteria</taxon>
        <taxon>Pseudomonadati</taxon>
        <taxon>Myxococcota</taxon>
        <taxon>Myxococcia</taxon>
        <taxon>Myxococcales</taxon>
        <taxon>Cystobacterineae</taxon>
        <taxon>Myxococcaceae</taxon>
        <taxon>Corallococcus</taxon>
    </lineage>
</organism>
<sequence length="218" mass="23959">MDFISKVFNVLKSWFYELLAVLVPGSVIMAIWPWGVTLQRHINLSSTESLVVFAYIAGILNQGVGDLVTRRIDPPRAANKDYKTCNALREQVARIVGQRLSAAQVQVPDSALLGICLTQVEGKREVYDKFVALRDMSRGLMVAAVVGGAITLGERYNSLQAWQVAAIIALSVGTAVAFYSRYRRYQPLAEQALYEVFLAMELKTLAPASATPSLPPKP</sequence>
<reference evidence="2 3" key="1">
    <citation type="submission" date="2020-01" db="EMBL/GenBank/DDBJ databases">
        <title>The draft genome sequence of Corallococcus exiguus DSM 14696.</title>
        <authorList>
            <person name="Zhang X."/>
            <person name="Zhu H."/>
        </authorList>
    </citation>
    <scope>NUCLEOTIDE SEQUENCE [LARGE SCALE GENOMIC DNA]</scope>
    <source>
        <strain evidence="2 3">DSM 14696</strain>
    </source>
</reference>
<keyword evidence="1" id="KW-0812">Transmembrane</keyword>
<dbReference type="EMBL" id="JAAAPK010000002">
    <property type="protein sequence ID" value="NBC39888.1"/>
    <property type="molecule type" value="Genomic_DNA"/>
</dbReference>
<keyword evidence="1" id="KW-1133">Transmembrane helix</keyword>
<protein>
    <submittedName>
        <fullName evidence="2">Uncharacterized protein</fullName>
    </submittedName>
</protein>
<name>A0A7X4Y6L8_9BACT</name>
<evidence type="ECO:0000313" key="2">
    <source>
        <dbReference type="EMBL" id="NBC39888.1"/>
    </source>
</evidence>
<evidence type="ECO:0000313" key="3">
    <source>
        <dbReference type="Proteomes" id="UP000537825"/>
    </source>
</evidence>
<proteinExistence type="predicted"/>
<comment type="caution">
    <text evidence="2">The sequence shown here is derived from an EMBL/GenBank/DDBJ whole genome shotgun (WGS) entry which is preliminary data.</text>
</comment>
<evidence type="ECO:0000256" key="1">
    <source>
        <dbReference type="SAM" id="Phobius"/>
    </source>
</evidence>
<feature type="transmembrane region" description="Helical" evidence="1">
    <location>
        <begin position="136"/>
        <end position="153"/>
    </location>
</feature>
<dbReference type="RefSeq" id="WP_139919163.1">
    <property type="nucleotide sequence ID" value="NZ_CBCSLE010000054.1"/>
</dbReference>
<dbReference type="AlphaFoldDB" id="A0A7X4Y6L8"/>
<keyword evidence="1" id="KW-0472">Membrane</keyword>
<keyword evidence="3" id="KW-1185">Reference proteome</keyword>
<dbReference type="Proteomes" id="UP000537825">
    <property type="component" value="Unassembled WGS sequence"/>
</dbReference>
<feature type="transmembrane region" description="Helical" evidence="1">
    <location>
        <begin position="14"/>
        <end position="36"/>
    </location>
</feature>
<gene>
    <name evidence="2" type="ORF">GTZ93_08595</name>
</gene>
<accession>A0A7X4Y6L8</accession>
<feature type="transmembrane region" description="Helical" evidence="1">
    <location>
        <begin position="159"/>
        <end position="179"/>
    </location>
</feature>